<dbReference type="Proteomes" id="UP000269221">
    <property type="component" value="Unassembled WGS sequence"/>
</dbReference>
<feature type="compositionally biased region" description="Basic residues" evidence="1">
    <location>
        <begin position="20"/>
        <end position="33"/>
    </location>
</feature>
<dbReference type="EMBL" id="QRBI01000092">
    <property type="protein sequence ID" value="RMC22360.1"/>
    <property type="molecule type" value="Genomic_DNA"/>
</dbReference>
<reference evidence="2 3" key="1">
    <citation type="submission" date="2018-07" db="EMBL/GenBank/DDBJ databases">
        <title>A high quality draft genome assembly of the barn swallow (H. rustica rustica).</title>
        <authorList>
            <person name="Formenti G."/>
            <person name="Chiara M."/>
            <person name="Poveda L."/>
            <person name="Francoijs K.-J."/>
            <person name="Bonisoli-Alquati A."/>
            <person name="Canova L."/>
            <person name="Gianfranceschi L."/>
            <person name="Horner D.S."/>
            <person name="Saino N."/>
        </authorList>
    </citation>
    <scope>NUCLEOTIDE SEQUENCE [LARGE SCALE GENOMIC DNA]</scope>
    <source>
        <strain evidence="2">Chelidonia</strain>
        <tissue evidence="2">Blood</tissue>
    </source>
</reference>
<gene>
    <name evidence="2" type="ORF">DUI87_00672</name>
</gene>
<protein>
    <submittedName>
        <fullName evidence="2">Uncharacterized protein</fullName>
    </submittedName>
</protein>
<organism evidence="2 3">
    <name type="scientific">Hirundo rustica rustica</name>
    <dbReference type="NCBI Taxonomy" id="333673"/>
    <lineage>
        <taxon>Eukaryota</taxon>
        <taxon>Metazoa</taxon>
        <taxon>Chordata</taxon>
        <taxon>Craniata</taxon>
        <taxon>Vertebrata</taxon>
        <taxon>Euteleostomi</taxon>
        <taxon>Archelosauria</taxon>
        <taxon>Archosauria</taxon>
        <taxon>Dinosauria</taxon>
        <taxon>Saurischia</taxon>
        <taxon>Theropoda</taxon>
        <taxon>Coelurosauria</taxon>
        <taxon>Aves</taxon>
        <taxon>Neognathae</taxon>
        <taxon>Neoaves</taxon>
        <taxon>Telluraves</taxon>
        <taxon>Australaves</taxon>
        <taxon>Passeriformes</taxon>
        <taxon>Sylvioidea</taxon>
        <taxon>Hirundinidae</taxon>
        <taxon>Hirundo</taxon>
    </lineage>
</organism>
<name>A0A3M0LHC6_HIRRU</name>
<comment type="caution">
    <text evidence="2">The sequence shown here is derived from an EMBL/GenBank/DDBJ whole genome shotgun (WGS) entry which is preliminary data.</text>
</comment>
<keyword evidence="3" id="KW-1185">Reference proteome</keyword>
<evidence type="ECO:0000256" key="1">
    <source>
        <dbReference type="SAM" id="MobiDB-lite"/>
    </source>
</evidence>
<dbReference type="AlphaFoldDB" id="A0A3M0LHC6"/>
<evidence type="ECO:0000313" key="2">
    <source>
        <dbReference type="EMBL" id="RMC22360.1"/>
    </source>
</evidence>
<feature type="region of interest" description="Disordered" evidence="1">
    <location>
        <begin position="1"/>
        <end position="58"/>
    </location>
</feature>
<accession>A0A3M0LHC6</accession>
<proteinExistence type="predicted"/>
<feature type="compositionally biased region" description="Polar residues" evidence="1">
    <location>
        <begin position="1"/>
        <end position="11"/>
    </location>
</feature>
<evidence type="ECO:0000313" key="3">
    <source>
        <dbReference type="Proteomes" id="UP000269221"/>
    </source>
</evidence>
<sequence length="72" mass="7487">MPNTPESTAEPLSQDGGTLRKGKNATKAKKVIKKGVSNSPADTEISEEGGSAPDAGADTRVSLKLMEKTMVE</sequence>